<name>A0A1E7F812_9STRA</name>
<evidence type="ECO:0008006" key="5">
    <source>
        <dbReference type="Google" id="ProtNLM"/>
    </source>
</evidence>
<feature type="region of interest" description="Disordered" evidence="1">
    <location>
        <begin position="1"/>
        <end position="49"/>
    </location>
</feature>
<reference evidence="3 4" key="1">
    <citation type="submission" date="2016-09" db="EMBL/GenBank/DDBJ databases">
        <title>Extensive genetic diversity and differential bi-allelic expression allows diatom success in the polar Southern Ocean.</title>
        <authorList>
            <consortium name="DOE Joint Genome Institute"/>
            <person name="Mock T."/>
            <person name="Otillar R.P."/>
            <person name="Strauss J."/>
            <person name="Dupont C."/>
            <person name="Frickenhaus S."/>
            <person name="Maumus F."/>
            <person name="Mcmullan M."/>
            <person name="Sanges R."/>
            <person name="Schmutz J."/>
            <person name="Toseland A."/>
            <person name="Valas R."/>
            <person name="Veluchamy A."/>
            <person name="Ward B.J."/>
            <person name="Allen A."/>
            <person name="Barry K."/>
            <person name="Falciatore A."/>
            <person name="Ferrante M."/>
            <person name="Fortunato A.E."/>
            <person name="Gloeckner G."/>
            <person name="Gruber A."/>
            <person name="Hipkin R."/>
            <person name="Janech M."/>
            <person name="Kroth P."/>
            <person name="Leese F."/>
            <person name="Lindquist E."/>
            <person name="Lyon B.R."/>
            <person name="Martin J."/>
            <person name="Mayer C."/>
            <person name="Parker M."/>
            <person name="Quesneville H."/>
            <person name="Raymond J."/>
            <person name="Uhlig C."/>
            <person name="Valentin K.U."/>
            <person name="Worden A.Z."/>
            <person name="Armbrust E.V."/>
            <person name="Bowler C."/>
            <person name="Green B."/>
            <person name="Moulton V."/>
            <person name="Van Oosterhout C."/>
            <person name="Grigoriev I."/>
        </authorList>
    </citation>
    <scope>NUCLEOTIDE SEQUENCE [LARGE SCALE GENOMIC DNA]</scope>
    <source>
        <strain evidence="3 4">CCMP1102</strain>
    </source>
</reference>
<sequence>MDNNYNHGGGDGGDGRRSLSFGRRGGSNSQGRTISNNNGGRSTGGGIVPRVIVDGRTRGEERGIPQDCATSNYSRLIHDQSTWKFLQDTYDQTVDNNSNDDEYSRRKKRFSKPSGFTVDVIVKDDGYRGRSVYANQFIQQGTKIWNSIHLVSFQTPKQFKSFLFDLDSTSKSKSNVRGGLNKKKNKIDVNVHDLQCDILLWSYVEKGEGYVSLALDDGSFVNHGETSDVINLDKDCSAIRDIEIGEELLENYTEFIGFKEIKWFDEIRGNAWKEPSIQKTVAKSTDTYNKFGAPKMNNAFDYNQNQNGAIIIDYTTSTIDYYTDIHVNPKSPKALMVLFSIIGMIIIFVYSAMKKLVPYHFFRKEKDGI</sequence>
<dbReference type="Gene3D" id="2.170.270.10">
    <property type="entry name" value="SET domain"/>
    <property type="match status" value="1"/>
</dbReference>
<keyword evidence="2" id="KW-1133">Transmembrane helix</keyword>
<dbReference type="InParanoid" id="A0A1E7F812"/>
<evidence type="ECO:0000256" key="1">
    <source>
        <dbReference type="SAM" id="MobiDB-lite"/>
    </source>
</evidence>
<organism evidence="3 4">
    <name type="scientific">Fragilariopsis cylindrus CCMP1102</name>
    <dbReference type="NCBI Taxonomy" id="635003"/>
    <lineage>
        <taxon>Eukaryota</taxon>
        <taxon>Sar</taxon>
        <taxon>Stramenopiles</taxon>
        <taxon>Ochrophyta</taxon>
        <taxon>Bacillariophyta</taxon>
        <taxon>Bacillariophyceae</taxon>
        <taxon>Bacillariophycidae</taxon>
        <taxon>Bacillariales</taxon>
        <taxon>Bacillariaceae</taxon>
        <taxon>Fragilariopsis</taxon>
    </lineage>
</organism>
<evidence type="ECO:0000256" key="2">
    <source>
        <dbReference type="SAM" id="Phobius"/>
    </source>
</evidence>
<evidence type="ECO:0000313" key="3">
    <source>
        <dbReference type="EMBL" id="OEU14328.1"/>
    </source>
</evidence>
<dbReference type="AlphaFoldDB" id="A0A1E7F812"/>
<evidence type="ECO:0000313" key="4">
    <source>
        <dbReference type="Proteomes" id="UP000095751"/>
    </source>
</evidence>
<keyword evidence="4" id="KW-1185">Reference proteome</keyword>
<dbReference type="KEGG" id="fcy:FRACYDRAFT_261942"/>
<keyword evidence="2" id="KW-0812">Transmembrane</keyword>
<keyword evidence="2" id="KW-0472">Membrane</keyword>
<dbReference type="OrthoDB" id="46969at2759"/>
<proteinExistence type="predicted"/>
<feature type="transmembrane region" description="Helical" evidence="2">
    <location>
        <begin position="334"/>
        <end position="353"/>
    </location>
</feature>
<dbReference type="EMBL" id="KV784360">
    <property type="protein sequence ID" value="OEU14328.1"/>
    <property type="molecule type" value="Genomic_DNA"/>
</dbReference>
<feature type="compositionally biased region" description="Low complexity" evidence="1">
    <location>
        <begin position="18"/>
        <end position="40"/>
    </location>
</feature>
<dbReference type="SUPFAM" id="SSF82199">
    <property type="entry name" value="SET domain"/>
    <property type="match status" value="1"/>
</dbReference>
<gene>
    <name evidence="3" type="ORF">FRACYDRAFT_261942</name>
</gene>
<protein>
    <recommendedName>
        <fullName evidence="5">SET domain-containing protein</fullName>
    </recommendedName>
</protein>
<dbReference type="InterPro" id="IPR046341">
    <property type="entry name" value="SET_dom_sf"/>
</dbReference>
<accession>A0A1E7F812</accession>
<dbReference type="Proteomes" id="UP000095751">
    <property type="component" value="Unassembled WGS sequence"/>
</dbReference>